<dbReference type="InterPro" id="IPR038877">
    <property type="entry name" value="THSD1"/>
</dbReference>
<dbReference type="OMA" id="WECIYNS"/>
<dbReference type="EMBL" id="CAQQ02075602">
    <property type="status" value="NOT_ANNOTATED_CDS"/>
    <property type="molecule type" value="Genomic_DNA"/>
</dbReference>
<dbReference type="EMBL" id="CAQQ02075601">
    <property type="status" value="NOT_ANNOTATED_CDS"/>
    <property type="molecule type" value="Genomic_DNA"/>
</dbReference>
<dbReference type="STRING" id="36166.T1GGT1"/>
<dbReference type="HOGENOM" id="CLU_819619_0_0_1"/>
<dbReference type="GO" id="GO:0071944">
    <property type="term" value="C:cell periphery"/>
    <property type="evidence" value="ECO:0007669"/>
    <property type="project" value="TreeGrafter"/>
</dbReference>
<evidence type="ECO:0000313" key="7">
    <source>
        <dbReference type="Proteomes" id="UP000015102"/>
    </source>
</evidence>
<evidence type="ECO:0000256" key="4">
    <source>
        <dbReference type="SAM" id="Phobius"/>
    </source>
</evidence>
<dbReference type="Proteomes" id="UP000015102">
    <property type="component" value="Unassembled WGS sequence"/>
</dbReference>
<dbReference type="InterPro" id="IPR000859">
    <property type="entry name" value="CUB_dom"/>
</dbReference>
<comment type="caution">
    <text evidence="2">Lacks conserved residue(s) required for the propagation of feature annotation.</text>
</comment>
<dbReference type="Pfam" id="PF00431">
    <property type="entry name" value="CUB"/>
    <property type="match status" value="1"/>
</dbReference>
<dbReference type="PANTHER" id="PTHR16311:SF3">
    <property type="entry name" value="THROMBOSPONDIN TYPE-1 DOMAIN-CONTAINING PROTEIN 1"/>
    <property type="match status" value="1"/>
</dbReference>
<evidence type="ECO:0000256" key="3">
    <source>
        <dbReference type="SAM" id="MobiDB-lite"/>
    </source>
</evidence>
<dbReference type="Gene3D" id="2.60.120.290">
    <property type="entry name" value="Spermadhesin, CUB domain"/>
    <property type="match status" value="1"/>
</dbReference>
<protein>
    <recommendedName>
        <fullName evidence="5">CUB domain-containing protein</fullName>
    </recommendedName>
</protein>
<dbReference type="InterPro" id="IPR035914">
    <property type="entry name" value="Sperma_CUB_dom_sf"/>
</dbReference>
<feature type="transmembrane region" description="Helical" evidence="4">
    <location>
        <begin position="191"/>
        <end position="216"/>
    </location>
</feature>
<reference evidence="6" key="2">
    <citation type="submission" date="2015-06" db="UniProtKB">
        <authorList>
            <consortium name="EnsemblMetazoa"/>
        </authorList>
    </citation>
    <scope>IDENTIFICATION</scope>
</reference>
<organism evidence="6 7">
    <name type="scientific">Megaselia scalaris</name>
    <name type="common">Humpbacked fly</name>
    <name type="synonym">Phora scalaris</name>
    <dbReference type="NCBI Taxonomy" id="36166"/>
    <lineage>
        <taxon>Eukaryota</taxon>
        <taxon>Metazoa</taxon>
        <taxon>Ecdysozoa</taxon>
        <taxon>Arthropoda</taxon>
        <taxon>Hexapoda</taxon>
        <taxon>Insecta</taxon>
        <taxon>Pterygota</taxon>
        <taxon>Neoptera</taxon>
        <taxon>Endopterygota</taxon>
        <taxon>Diptera</taxon>
        <taxon>Brachycera</taxon>
        <taxon>Muscomorpha</taxon>
        <taxon>Platypezoidea</taxon>
        <taxon>Phoridae</taxon>
        <taxon>Megaseliini</taxon>
        <taxon>Megaselia</taxon>
    </lineage>
</organism>
<name>T1GGT1_MEGSC</name>
<dbReference type="AlphaFoldDB" id="T1GGT1"/>
<evidence type="ECO:0000259" key="5">
    <source>
        <dbReference type="PROSITE" id="PS01180"/>
    </source>
</evidence>
<evidence type="ECO:0000313" key="6">
    <source>
        <dbReference type="EnsemblMetazoa" id="MESCA002612-PA"/>
    </source>
</evidence>
<feature type="domain" description="CUB" evidence="5">
    <location>
        <begin position="49"/>
        <end position="161"/>
    </location>
</feature>
<sequence>MIGPSVETQQCGQPMPDWECIYNSGYFDSGNEILAHPGISEEIGPGCRCGCIVHLAKRMIASSTESCPGKSFWLIQADGPNTRIRMKINYFRLPCEKQYLKIRDGDSVSSNLLSEKLPGIQNFSAPVTSSGHKILIELFSEKKISEDSVCSGGFLAHVELIEEPKEKVIYRSSFSRKVLTQKSRISKDFTLVHVVAVIFAGFIIIISALLGAQYILRYRKYHLTISQNDTDSSPLHTPRGSVGSLQMQPSPPSRALSTTTLLSEVIYLVKLRTKTNNVKHSILRESVDAEAAILTKETKFNDPSTKKKKTIHSNRNNRKLTLIYCPILILVFLNETNSN</sequence>
<keyword evidence="4" id="KW-1133">Transmembrane helix</keyword>
<dbReference type="PANTHER" id="PTHR16311">
    <property type="entry name" value="THROMBOSPONDIN TYPE I DOMAIN-CONTAINING 1"/>
    <property type="match status" value="1"/>
</dbReference>
<evidence type="ECO:0000256" key="1">
    <source>
        <dbReference type="ARBA" id="ARBA00023157"/>
    </source>
</evidence>
<dbReference type="PROSITE" id="PS01180">
    <property type="entry name" value="CUB"/>
    <property type="match status" value="1"/>
</dbReference>
<dbReference type="SUPFAM" id="SSF49854">
    <property type="entry name" value="Spermadhesin, CUB domain"/>
    <property type="match status" value="1"/>
</dbReference>
<dbReference type="CDD" id="cd00041">
    <property type="entry name" value="CUB"/>
    <property type="match status" value="1"/>
</dbReference>
<keyword evidence="1" id="KW-1015">Disulfide bond</keyword>
<accession>T1GGT1</accession>
<keyword evidence="4" id="KW-0812">Transmembrane</keyword>
<keyword evidence="4" id="KW-0472">Membrane</keyword>
<keyword evidence="7" id="KW-1185">Reference proteome</keyword>
<evidence type="ECO:0000256" key="2">
    <source>
        <dbReference type="PROSITE-ProRule" id="PRU00059"/>
    </source>
</evidence>
<dbReference type="EnsemblMetazoa" id="MESCA002612-RA">
    <property type="protein sequence ID" value="MESCA002612-PA"/>
    <property type="gene ID" value="MESCA002612"/>
</dbReference>
<reference evidence="7" key="1">
    <citation type="submission" date="2013-02" db="EMBL/GenBank/DDBJ databases">
        <authorList>
            <person name="Hughes D."/>
        </authorList>
    </citation>
    <scope>NUCLEOTIDE SEQUENCE</scope>
    <source>
        <strain>Durham</strain>
        <strain evidence="7">NC isolate 2 -- Noor lab</strain>
    </source>
</reference>
<feature type="region of interest" description="Disordered" evidence="3">
    <location>
        <begin position="229"/>
        <end position="255"/>
    </location>
</feature>
<proteinExistence type="predicted"/>